<reference evidence="2" key="1">
    <citation type="journal article" date="2013" name="Nat. Genet.">
        <title>The draft genomes of soft-shell turtle and green sea turtle yield insights into the development and evolution of the turtle-specific body plan.</title>
        <authorList>
            <person name="Wang Z."/>
            <person name="Pascual-Anaya J."/>
            <person name="Zadissa A."/>
            <person name="Li W."/>
            <person name="Niimura Y."/>
            <person name="Huang Z."/>
            <person name="Li C."/>
            <person name="White S."/>
            <person name="Xiong Z."/>
            <person name="Fang D."/>
            <person name="Wang B."/>
            <person name="Ming Y."/>
            <person name="Chen Y."/>
            <person name="Zheng Y."/>
            <person name="Kuraku S."/>
            <person name="Pignatelli M."/>
            <person name="Herrero J."/>
            <person name="Beal K."/>
            <person name="Nozawa M."/>
            <person name="Li Q."/>
            <person name="Wang J."/>
            <person name="Zhang H."/>
            <person name="Yu L."/>
            <person name="Shigenobu S."/>
            <person name="Wang J."/>
            <person name="Liu J."/>
            <person name="Flicek P."/>
            <person name="Searle S."/>
            <person name="Wang J."/>
            <person name="Kuratani S."/>
            <person name="Yin Y."/>
            <person name="Aken B."/>
            <person name="Zhang G."/>
            <person name="Irie N."/>
        </authorList>
    </citation>
    <scope>NUCLEOTIDE SEQUENCE [LARGE SCALE GENOMIC DNA]</scope>
</reference>
<protein>
    <submittedName>
        <fullName evidence="1">Uncharacterized protein</fullName>
    </submittedName>
</protein>
<dbReference type="Proteomes" id="UP000031443">
    <property type="component" value="Unassembled WGS sequence"/>
</dbReference>
<dbReference type="EMBL" id="KB499736">
    <property type="protein sequence ID" value="EMP41101.1"/>
    <property type="molecule type" value="Genomic_DNA"/>
</dbReference>
<organism evidence="1 2">
    <name type="scientific">Chelonia mydas</name>
    <name type="common">Green sea-turtle</name>
    <name type="synonym">Chelonia agassizi</name>
    <dbReference type="NCBI Taxonomy" id="8469"/>
    <lineage>
        <taxon>Eukaryota</taxon>
        <taxon>Metazoa</taxon>
        <taxon>Chordata</taxon>
        <taxon>Craniata</taxon>
        <taxon>Vertebrata</taxon>
        <taxon>Euteleostomi</taxon>
        <taxon>Archelosauria</taxon>
        <taxon>Testudinata</taxon>
        <taxon>Testudines</taxon>
        <taxon>Cryptodira</taxon>
        <taxon>Durocryptodira</taxon>
        <taxon>Americhelydia</taxon>
        <taxon>Chelonioidea</taxon>
        <taxon>Cheloniidae</taxon>
        <taxon>Chelonia</taxon>
    </lineage>
</organism>
<evidence type="ECO:0000313" key="2">
    <source>
        <dbReference type="Proteomes" id="UP000031443"/>
    </source>
</evidence>
<proteinExistence type="predicted"/>
<gene>
    <name evidence="1" type="ORF">UY3_01720</name>
</gene>
<accession>M7BTB5</accession>
<dbReference type="AlphaFoldDB" id="M7BTB5"/>
<dbReference type="STRING" id="8469.M7BTB5"/>
<evidence type="ECO:0000313" key="1">
    <source>
        <dbReference type="EMBL" id="EMP41101.1"/>
    </source>
</evidence>
<sequence length="223" mass="25047">MPLLLPPFPQSLLHATKQLIGRYVKEGRFRIEERTLTAFQWLYSPHQHHIVSRADLASPSSPYVLGWPERLRVLPPPECRFRSSYWLGTTANGNRRGSTCGCGQCTPRRAAWPPLHLGAGHANRFWELHGPKAYLKDLLHLNAMAKLPLTSAMQDLALIAYDTNQFHSQTLGPSPARCGAPRRKLMRKERAQQCAGSGSHILSTECSEISFPSAFVTEPQRSR</sequence>
<name>M7BTB5_CHEMY</name>
<keyword evidence="2" id="KW-1185">Reference proteome</keyword>